<dbReference type="PROSITE" id="PS00211">
    <property type="entry name" value="ABC_TRANSPORTER_1"/>
    <property type="match status" value="1"/>
</dbReference>
<dbReference type="Gene3D" id="3.40.50.300">
    <property type="entry name" value="P-loop containing nucleotide triphosphate hydrolases"/>
    <property type="match status" value="1"/>
</dbReference>
<dbReference type="InterPro" id="IPR005894">
    <property type="entry name" value="DrrA"/>
</dbReference>
<evidence type="ECO:0000256" key="8">
    <source>
        <dbReference type="ARBA" id="ARBA00023251"/>
    </source>
</evidence>
<dbReference type="RefSeq" id="WP_089299820.1">
    <property type="nucleotide sequence ID" value="NZ_FZNW01000002.1"/>
</dbReference>
<keyword evidence="3" id="KW-1003">Cell membrane</keyword>
<evidence type="ECO:0000256" key="4">
    <source>
        <dbReference type="ARBA" id="ARBA00022741"/>
    </source>
</evidence>
<reference evidence="11 12" key="1">
    <citation type="submission" date="2017-06" db="EMBL/GenBank/DDBJ databases">
        <authorList>
            <person name="Kim H.J."/>
            <person name="Triplett B.A."/>
        </authorList>
    </citation>
    <scope>NUCLEOTIDE SEQUENCE [LARGE SCALE GENOMIC DNA]</scope>
    <source>
        <strain evidence="11 12">DSM 45207</strain>
    </source>
</reference>
<dbReference type="InterPro" id="IPR027417">
    <property type="entry name" value="P-loop_NTPase"/>
</dbReference>
<name>A0A238VG62_9PSEU</name>
<dbReference type="Proteomes" id="UP000198348">
    <property type="component" value="Unassembled WGS sequence"/>
</dbReference>
<dbReference type="EMBL" id="FZNW01000002">
    <property type="protein sequence ID" value="SNR33067.1"/>
    <property type="molecule type" value="Genomic_DNA"/>
</dbReference>
<accession>A0A238VG62</accession>
<evidence type="ECO:0000256" key="5">
    <source>
        <dbReference type="ARBA" id="ARBA00022840"/>
    </source>
</evidence>
<dbReference type="GO" id="GO:0005524">
    <property type="term" value="F:ATP binding"/>
    <property type="evidence" value="ECO:0007669"/>
    <property type="project" value="UniProtKB-KW"/>
</dbReference>
<feature type="domain" description="ABC transporter" evidence="10">
    <location>
        <begin position="7"/>
        <end position="237"/>
    </location>
</feature>
<dbReference type="PANTHER" id="PTHR42711:SF19">
    <property type="entry name" value="DOXORUBICIN RESISTANCE ATP-BINDING PROTEIN DRRA"/>
    <property type="match status" value="1"/>
</dbReference>
<dbReference type="SMART" id="SM00382">
    <property type="entry name" value="AAA"/>
    <property type="match status" value="1"/>
</dbReference>
<dbReference type="GO" id="GO:0005886">
    <property type="term" value="C:plasma membrane"/>
    <property type="evidence" value="ECO:0007669"/>
    <property type="project" value="UniProtKB-SubCell"/>
</dbReference>
<evidence type="ECO:0000256" key="9">
    <source>
        <dbReference type="ARBA" id="ARBA00049985"/>
    </source>
</evidence>
<dbReference type="GO" id="GO:1900753">
    <property type="term" value="P:doxorubicin transport"/>
    <property type="evidence" value="ECO:0007669"/>
    <property type="project" value="InterPro"/>
</dbReference>
<keyword evidence="4" id="KW-0547">Nucleotide-binding</keyword>
<keyword evidence="7" id="KW-0472">Membrane</keyword>
<dbReference type="Pfam" id="PF00005">
    <property type="entry name" value="ABC_tran"/>
    <property type="match status" value="1"/>
</dbReference>
<dbReference type="PROSITE" id="PS50893">
    <property type="entry name" value="ABC_TRANSPORTER_2"/>
    <property type="match status" value="1"/>
</dbReference>
<keyword evidence="5 11" id="KW-0067">ATP-binding</keyword>
<evidence type="ECO:0000256" key="6">
    <source>
        <dbReference type="ARBA" id="ARBA00022967"/>
    </source>
</evidence>
<keyword evidence="6" id="KW-1278">Translocase</keyword>
<evidence type="ECO:0000256" key="7">
    <source>
        <dbReference type="ARBA" id="ARBA00023136"/>
    </source>
</evidence>
<dbReference type="PANTHER" id="PTHR42711">
    <property type="entry name" value="ABC TRANSPORTER ATP-BINDING PROTEIN"/>
    <property type="match status" value="1"/>
</dbReference>
<dbReference type="NCBIfam" id="TIGR01188">
    <property type="entry name" value="drrA"/>
    <property type="match status" value="1"/>
</dbReference>
<dbReference type="InterPro" id="IPR050763">
    <property type="entry name" value="ABC_transporter_ATP-binding"/>
</dbReference>
<evidence type="ECO:0000256" key="3">
    <source>
        <dbReference type="ARBA" id="ARBA00022475"/>
    </source>
</evidence>
<proteinExistence type="inferred from homology"/>
<evidence type="ECO:0000256" key="1">
    <source>
        <dbReference type="ARBA" id="ARBA00004413"/>
    </source>
</evidence>
<gene>
    <name evidence="11" type="ORF">SAMN06265360_102189</name>
</gene>
<keyword evidence="12" id="KW-1185">Reference proteome</keyword>
<dbReference type="InterPro" id="IPR017871">
    <property type="entry name" value="ABC_transporter-like_CS"/>
</dbReference>
<keyword evidence="2" id="KW-0813">Transport</keyword>
<comment type="subcellular location">
    <subcellularLocation>
        <location evidence="1">Cell membrane</location>
        <topology evidence="1">Peripheral membrane protein</topology>
        <orientation evidence="1">Cytoplasmic side</orientation>
    </subcellularLocation>
</comment>
<sequence length="315" mass="33202">MPTHAPVHVLGLGKTYGKVVALDGISFTIDEGSVLGVLGHNGAGKTSLIDILTTGARPTSGAATICGWDVVRFPHHVRRSIGVAGQFATVDEELTGRAQLVLLARLYGAGRRAARDRADELIDAFGLADAARRKVRTYSGGMRRKLDLAAGLVARPPVLFLDEPTTGLDPVSRNVLWEIVTDLAHQGTAVLLTTQYLDEADVLADTLIVLARGRVVAEGRPADLKRSLGNRTVAIRFPSLTASEYAAQCVASHGFRPVRDSGEPLLRIPVSGTGDIASLVRTLDGSGVDVGDLTVSEPTLDDVYLALHGAGDHPG</sequence>
<evidence type="ECO:0000256" key="2">
    <source>
        <dbReference type="ARBA" id="ARBA00022448"/>
    </source>
</evidence>
<dbReference type="AlphaFoldDB" id="A0A238VG62"/>
<dbReference type="SUPFAM" id="SSF52540">
    <property type="entry name" value="P-loop containing nucleoside triphosphate hydrolases"/>
    <property type="match status" value="1"/>
</dbReference>
<keyword evidence="8" id="KW-0046">Antibiotic resistance</keyword>
<dbReference type="GO" id="GO:0016887">
    <property type="term" value="F:ATP hydrolysis activity"/>
    <property type="evidence" value="ECO:0007669"/>
    <property type="project" value="InterPro"/>
</dbReference>
<dbReference type="InterPro" id="IPR003593">
    <property type="entry name" value="AAA+_ATPase"/>
</dbReference>
<evidence type="ECO:0000313" key="12">
    <source>
        <dbReference type="Proteomes" id="UP000198348"/>
    </source>
</evidence>
<dbReference type="GO" id="GO:0043215">
    <property type="term" value="P:daunorubicin transport"/>
    <property type="evidence" value="ECO:0007669"/>
    <property type="project" value="InterPro"/>
</dbReference>
<evidence type="ECO:0000259" key="10">
    <source>
        <dbReference type="PROSITE" id="PS50893"/>
    </source>
</evidence>
<dbReference type="InterPro" id="IPR003439">
    <property type="entry name" value="ABC_transporter-like_ATP-bd"/>
</dbReference>
<comment type="similarity">
    <text evidence="9">Belongs to the ABC transporter superfamily. Drug exporter-1 (DrugE1) (TC 3.A.1.105) family.</text>
</comment>
<dbReference type="GO" id="GO:0046677">
    <property type="term" value="P:response to antibiotic"/>
    <property type="evidence" value="ECO:0007669"/>
    <property type="project" value="UniProtKB-KW"/>
</dbReference>
<evidence type="ECO:0000313" key="11">
    <source>
        <dbReference type="EMBL" id="SNR33067.1"/>
    </source>
</evidence>
<organism evidence="11 12">
    <name type="scientific">Haloechinothrix alba</name>
    <dbReference type="NCBI Taxonomy" id="664784"/>
    <lineage>
        <taxon>Bacteria</taxon>
        <taxon>Bacillati</taxon>
        <taxon>Actinomycetota</taxon>
        <taxon>Actinomycetes</taxon>
        <taxon>Pseudonocardiales</taxon>
        <taxon>Pseudonocardiaceae</taxon>
        <taxon>Haloechinothrix</taxon>
    </lineage>
</organism>
<protein>
    <submittedName>
        <fullName evidence="11">ABC-2 type transport system ATP-binding protein</fullName>
    </submittedName>
</protein>
<dbReference type="OrthoDB" id="9804819at2"/>